<name>A0A1U7P2Z7_9DEIO</name>
<comment type="caution">
    <text evidence="1">The sequence shown here is derived from an EMBL/GenBank/DDBJ whole genome shotgun (WGS) entry which is preliminary data.</text>
</comment>
<evidence type="ECO:0000313" key="1">
    <source>
        <dbReference type="EMBL" id="OLV19530.1"/>
    </source>
</evidence>
<protein>
    <submittedName>
        <fullName evidence="1">Uncharacterized protein</fullName>
    </submittedName>
</protein>
<accession>A0A1U7P2Z7</accession>
<proteinExistence type="predicted"/>
<evidence type="ECO:0000313" key="2">
    <source>
        <dbReference type="Proteomes" id="UP000186607"/>
    </source>
</evidence>
<dbReference type="AlphaFoldDB" id="A0A1U7P2Z7"/>
<dbReference type="STRING" id="249408.BOO71_0002329"/>
<dbReference type="Proteomes" id="UP000186607">
    <property type="component" value="Unassembled WGS sequence"/>
</dbReference>
<gene>
    <name evidence="1" type="ORF">BOO71_0002329</name>
</gene>
<dbReference type="EMBL" id="MSTI01000028">
    <property type="protein sequence ID" value="OLV19530.1"/>
    <property type="molecule type" value="Genomic_DNA"/>
</dbReference>
<keyword evidence="2" id="KW-1185">Reference proteome</keyword>
<reference evidence="1 2" key="1">
    <citation type="submission" date="2017-01" db="EMBL/GenBank/DDBJ databases">
        <title>Genome Analysis of Deinococcus marmoris KOPRI26562.</title>
        <authorList>
            <person name="Kim J.H."/>
            <person name="Oh H.-M."/>
        </authorList>
    </citation>
    <scope>NUCLEOTIDE SEQUENCE [LARGE SCALE GENOMIC DNA]</scope>
    <source>
        <strain evidence="1 2">KOPRI26562</strain>
    </source>
</reference>
<organism evidence="1 2">
    <name type="scientific">Deinococcus marmoris</name>
    <dbReference type="NCBI Taxonomy" id="249408"/>
    <lineage>
        <taxon>Bacteria</taxon>
        <taxon>Thermotogati</taxon>
        <taxon>Deinococcota</taxon>
        <taxon>Deinococci</taxon>
        <taxon>Deinococcales</taxon>
        <taxon>Deinococcaceae</taxon>
        <taxon>Deinococcus</taxon>
    </lineage>
</organism>
<sequence length="127" mass="13793">MVNLDNNLKLNGVWMRFVPDVRLAGGGGGAVVHRLMNGQLVVIETPNREALTLTVSGENLIDPADAYRIWALWADRVNFPVIAQGAGPSGGDVISEHAIILEQPIFKYITDGENAGCEYAFVINILF</sequence>
<dbReference type="RefSeq" id="WP_075830674.1">
    <property type="nucleotide sequence ID" value="NZ_MSTI01000028.1"/>
</dbReference>